<reference evidence="3 4" key="1">
    <citation type="submission" date="2019-10" db="EMBL/GenBank/DDBJ databases">
        <title>Alkaliphilus serpentinus sp. nov. and Alkaliphilus pronyensis sp. nov., two novel anaerobic alkaliphilic species isolated from the serpentinized-hosted hydrothermal field of the Prony Bay (New Caledonia).</title>
        <authorList>
            <person name="Postec A."/>
        </authorList>
    </citation>
    <scope>NUCLEOTIDE SEQUENCE [LARGE SCALE GENOMIC DNA]</scope>
    <source>
        <strain evidence="3 4">LacT</strain>
    </source>
</reference>
<dbReference type="Pfam" id="PF08486">
    <property type="entry name" value="SpoIID"/>
    <property type="match status" value="1"/>
</dbReference>
<dbReference type="InterPro" id="IPR050695">
    <property type="entry name" value="N-acetylmuramoyl_amidase_3"/>
</dbReference>
<dbReference type="InterPro" id="IPR002508">
    <property type="entry name" value="MurNAc-LAA_cat"/>
</dbReference>
<gene>
    <name evidence="3" type="ORF">F8153_02325</name>
</gene>
<dbReference type="EMBL" id="WBZB01000008">
    <property type="protein sequence ID" value="KAB3532493.1"/>
    <property type="molecule type" value="Genomic_DNA"/>
</dbReference>
<dbReference type="Gene3D" id="3.40.630.40">
    <property type="entry name" value="Zn-dependent exopeptidases"/>
    <property type="match status" value="1"/>
</dbReference>
<dbReference type="OrthoDB" id="9794671at2"/>
<proteinExistence type="predicted"/>
<dbReference type="RefSeq" id="WP_151864743.1">
    <property type="nucleotide sequence ID" value="NZ_WBZB01000008.1"/>
</dbReference>
<keyword evidence="1" id="KW-0378">Hydrolase</keyword>
<dbReference type="CDD" id="cd02696">
    <property type="entry name" value="MurNAc-LAA"/>
    <property type="match status" value="1"/>
</dbReference>
<dbReference type="NCBIfam" id="TIGR02669">
    <property type="entry name" value="SpoIID_LytB"/>
    <property type="match status" value="1"/>
</dbReference>
<evidence type="ECO:0000259" key="2">
    <source>
        <dbReference type="SMART" id="SM00646"/>
    </source>
</evidence>
<dbReference type="GO" id="GO:0030288">
    <property type="term" value="C:outer membrane-bounded periplasmic space"/>
    <property type="evidence" value="ECO:0007669"/>
    <property type="project" value="TreeGrafter"/>
</dbReference>
<dbReference type="Proteomes" id="UP000465601">
    <property type="component" value="Unassembled WGS sequence"/>
</dbReference>
<dbReference type="Pfam" id="PF01520">
    <property type="entry name" value="Amidase_3"/>
    <property type="match status" value="1"/>
</dbReference>
<accession>A0A833HQX6</accession>
<evidence type="ECO:0000256" key="1">
    <source>
        <dbReference type="ARBA" id="ARBA00022801"/>
    </source>
</evidence>
<protein>
    <submittedName>
        <fullName evidence="3">N-acetylmuramoyl-L-alanine amidase</fullName>
    </submittedName>
</protein>
<dbReference type="AlphaFoldDB" id="A0A833HQX6"/>
<dbReference type="SUPFAM" id="SSF53187">
    <property type="entry name" value="Zn-dependent exopeptidases"/>
    <property type="match status" value="1"/>
</dbReference>
<dbReference type="PANTHER" id="PTHR30404:SF0">
    <property type="entry name" value="N-ACETYLMURAMOYL-L-ALANINE AMIDASE AMIC"/>
    <property type="match status" value="1"/>
</dbReference>
<dbReference type="InterPro" id="IPR013486">
    <property type="entry name" value="SpoIID/LytB"/>
</dbReference>
<feature type="domain" description="MurNAc-LAA" evidence="2">
    <location>
        <begin position="360"/>
        <end position="470"/>
    </location>
</feature>
<dbReference type="GO" id="GO:0009253">
    <property type="term" value="P:peptidoglycan catabolic process"/>
    <property type="evidence" value="ECO:0007669"/>
    <property type="project" value="InterPro"/>
</dbReference>
<dbReference type="PANTHER" id="PTHR30404">
    <property type="entry name" value="N-ACETYLMURAMOYL-L-ALANINE AMIDASE"/>
    <property type="match status" value="1"/>
</dbReference>
<evidence type="ECO:0000313" key="3">
    <source>
        <dbReference type="EMBL" id="KAB3532493.1"/>
    </source>
</evidence>
<dbReference type="SMART" id="SM00646">
    <property type="entry name" value="Ami_3"/>
    <property type="match status" value="1"/>
</dbReference>
<name>A0A833HQX6_9FIRM</name>
<evidence type="ECO:0000313" key="4">
    <source>
        <dbReference type="Proteomes" id="UP000465601"/>
    </source>
</evidence>
<dbReference type="GO" id="GO:0008745">
    <property type="term" value="F:N-acetylmuramoyl-L-alanine amidase activity"/>
    <property type="evidence" value="ECO:0007669"/>
    <property type="project" value="InterPro"/>
</dbReference>
<dbReference type="InterPro" id="IPR013693">
    <property type="entry name" value="SpoIID/LytB_N"/>
</dbReference>
<dbReference type="GO" id="GO:0030435">
    <property type="term" value="P:sporulation resulting in formation of a cellular spore"/>
    <property type="evidence" value="ECO:0007669"/>
    <property type="project" value="InterPro"/>
</dbReference>
<keyword evidence="4" id="KW-1185">Reference proteome</keyword>
<sequence length="475" mass="54134">MENNMGPALHIYIPTEDKVVTKTIEDFTKELVAWSIPIDFHLEALKCQSIIMRTSIVRKIKRYGGVSNEDIPCGDLSIEDYKGIKPLEEYEEIWRDQYQDYIKKIHKAVDETQGKIITFNGKAIDSRYHVACGGSTENSENVDGNVVFYLRRVLCRHCSESPYLLNYVDIPLEDIEKKAKVHFPNDSSDRNMEIEDILDNILRDSHGRVINLEVAGKIYEGKNFAKLLNLNSTRFSWRPKVLRFFTSGKGEGLGFCQFGAEGLAKEGKQAEEILKYYYTGIEIEKFHHTCIKFPLKGKVIVIDAGHGGDHGEDYKGTLGLREKDVNLDIAIKLKERLKELGAEVYLTRIEDRFVPLGERAQLINSIKPLFFLSIHQNYLKNSTISGTEIYYYRGDKEAEALGRLIMDSIVKAVDTIDRGMKVAEFSLLRDSRVTGLHIEVGYLSNPSDERKLSTVEFIDNLVMAMVEGISSYFNL</sequence>
<comment type="caution">
    <text evidence="3">The sequence shown here is derived from an EMBL/GenBank/DDBJ whole genome shotgun (WGS) entry which is preliminary data.</text>
</comment>
<organism evidence="3 4">
    <name type="scientific">Alkaliphilus serpentinus</name>
    <dbReference type="NCBI Taxonomy" id="1482731"/>
    <lineage>
        <taxon>Bacteria</taxon>
        <taxon>Bacillati</taxon>
        <taxon>Bacillota</taxon>
        <taxon>Clostridia</taxon>
        <taxon>Peptostreptococcales</taxon>
        <taxon>Natronincolaceae</taxon>
        <taxon>Alkaliphilus</taxon>
    </lineage>
</organism>